<evidence type="ECO:0000313" key="2">
    <source>
        <dbReference type="EMBL" id="MFD1662261.1"/>
    </source>
</evidence>
<feature type="domain" description="Cupin type-2" evidence="1">
    <location>
        <begin position="52"/>
        <end position="113"/>
    </location>
</feature>
<gene>
    <name evidence="2" type="ORF">ACFSL4_29745</name>
</gene>
<evidence type="ECO:0000313" key="3">
    <source>
        <dbReference type="Proteomes" id="UP001597261"/>
    </source>
</evidence>
<comment type="caution">
    <text evidence="2">The sequence shown here is derived from an EMBL/GenBank/DDBJ whole genome shotgun (WGS) entry which is preliminary data.</text>
</comment>
<name>A0ABW4J0G6_9ACTN</name>
<dbReference type="InterPro" id="IPR014710">
    <property type="entry name" value="RmlC-like_jellyroll"/>
</dbReference>
<dbReference type="InterPro" id="IPR011051">
    <property type="entry name" value="RmlC_Cupin_sf"/>
</dbReference>
<dbReference type="EMBL" id="JBHUDX010000090">
    <property type="protein sequence ID" value="MFD1662261.1"/>
    <property type="molecule type" value="Genomic_DNA"/>
</dbReference>
<proteinExistence type="predicted"/>
<dbReference type="RefSeq" id="WP_381089589.1">
    <property type="nucleotide sequence ID" value="NZ_JBHUDX010000090.1"/>
</dbReference>
<dbReference type="InterPro" id="IPR053146">
    <property type="entry name" value="QDO-like"/>
</dbReference>
<protein>
    <submittedName>
        <fullName evidence="2">Cupin domain-containing protein</fullName>
    </submittedName>
</protein>
<dbReference type="SUPFAM" id="SSF51182">
    <property type="entry name" value="RmlC-like cupins"/>
    <property type="match status" value="1"/>
</dbReference>
<dbReference type="Proteomes" id="UP001597261">
    <property type="component" value="Unassembled WGS sequence"/>
</dbReference>
<dbReference type="Gene3D" id="2.60.120.10">
    <property type="entry name" value="Jelly Rolls"/>
    <property type="match status" value="1"/>
</dbReference>
<organism evidence="2 3">
    <name type="scientific">Streptomyces caeni</name>
    <dbReference type="NCBI Taxonomy" id="2307231"/>
    <lineage>
        <taxon>Bacteria</taxon>
        <taxon>Bacillati</taxon>
        <taxon>Actinomycetota</taxon>
        <taxon>Actinomycetes</taxon>
        <taxon>Kitasatosporales</taxon>
        <taxon>Streptomycetaceae</taxon>
        <taxon>Streptomyces</taxon>
    </lineage>
</organism>
<dbReference type="Pfam" id="PF07883">
    <property type="entry name" value="Cupin_2"/>
    <property type="match status" value="1"/>
</dbReference>
<accession>A0ABW4J0G6</accession>
<evidence type="ECO:0000259" key="1">
    <source>
        <dbReference type="Pfam" id="PF07883"/>
    </source>
</evidence>
<dbReference type="PANTHER" id="PTHR36440">
    <property type="entry name" value="PUTATIVE (AFU_ORTHOLOGUE AFUA_8G07350)-RELATED"/>
    <property type="match status" value="1"/>
</dbReference>
<keyword evidence="3" id="KW-1185">Reference proteome</keyword>
<reference evidence="3" key="1">
    <citation type="journal article" date="2019" name="Int. J. Syst. Evol. Microbiol.">
        <title>The Global Catalogue of Microorganisms (GCM) 10K type strain sequencing project: providing services to taxonomists for standard genome sequencing and annotation.</title>
        <authorList>
            <consortium name="The Broad Institute Genomics Platform"/>
            <consortium name="The Broad Institute Genome Sequencing Center for Infectious Disease"/>
            <person name="Wu L."/>
            <person name="Ma J."/>
        </authorList>
    </citation>
    <scope>NUCLEOTIDE SEQUENCE [LARGE SCALE GENOMIC DNA]</scope>
    <source>
        <strain evidence="3">CGMCC 1.12470</strain>
    </source>
</reference>
<dbReference type="InterPro" id="IPR013096">
    <property type="entry name" value="Cupin_2"/>
</dbReference>
<dbReference type="PANTHER" id="PTHR36440:SF1">
    <property type="entry name" value="PUTATIVE (AFU_ORTHOLOGUE AFUA_8G07350)-RELATED"/>
    <property type="match status" value="1"/>
</dbReference>
<sequence length="162" mass="17348">MTAGLDGRSPVIRRDGEGISRLWGKGSVVTTKLSAEETGGTLGITHFSAVMGERAPRHTHTLEDEIFIIEGGEVLLTVGDSTEIVKGAGVLFLPRGIPHSYLVESETARFYVITTPGGFERFFSEAGYPTGLGNSAPVGESWSVDRTMEFAENLGLGMIWGD</sequence>